<feature type="compositionally biased region" description="Polar residues" evidence="6">
    <location>
        <begin position="1944"/>
        <end position="1959"/>
    </location>
</feature>
<feature type="compositionally biased region" description="Basic and acidic residues" evidence="6">
    <location>
        <begin position="1360"/>
        <end position="1380"/>
    </location>
</feature>
<evidence type="ECO:0000256" key="4">
    <source>
        <dbReference type="ARBA" id="ARBA00023858"/>
    </source>
</evidence>
<reference evidence="8 9" key="1">
    <citation type="journal article" date="2022" name="Allergy">
        <title>Genome assembly and annotation of Periplaneta americana reveal a comprehensive cockroach allergen profile.</title>
        <authorList>
            <person name="Wang L."/>
            <person name="Xiong Q."/>
            <person name="Saelim N."/>
            <person name="Wang L."/>
            <person name="Nong W."/>
            <person name="Wan A.T."/>
            <person name="Shi M."/>
            <person name="Liu X."/>
            <person name="Cao Q."/>
            <person name="Hui J.H.L."/>
            <person name="Sookrung N."/>
            <person name="Leung T.F."/>
            <person name="Tungtrongchitr A."/>
            <person name="Tsui S.K.W."/>
        </authorList>
    </citation>
    <scope>NUCLEOTIDE SEQUENCE [LARGE SCALE GENOMIC DNA]</scope>
    <source>
        <strain evidence="8">PWHHKU_190912</strain>
    </source>
</reference>
<feature type="compositionally biased region" description="Basic and acidic residues" evidence="6">
    <location>
        <begin position="386"/>
        <end position="400"/>
    </location>
</feature>
<feature type="region of interest" description="Disordered" evidence="6">
    <location>
        <begin position="1637"/>
        <end position="1669"/>
    </location>
</feature>
<feature type="compositionally biased region" description="Polar residues" evidence="6">
    <location>
        <begin position="543"/>
        <end position="559"/>
    </location>
</feature>
<name>A0ABQ8TG33_PERAM</name>
<proteinExistence type="predicted"/>
<feature type="compositionally biased region" description="Basic and acidic residues" evidence="6">
    <location>
        <begin position="810"/>
        <end position="833"/>
    </location>
</feature>
<feature type="compositionally biased region" description="Polar residues" evidence="6">
    <location>
        <begin position="2067"/>
        <end position="2076"/>
    </location>
</feature>
<feature type="compositionally biased region" description="Polar residues" evidence="6">
    <location>
        <begin position="1005"/>
        <end position="1015"/>
    </location>
</feature>
<feature type="compositionally biased region" description="Basic and acidic residues" evidence="6">
    <location>
        <begin position="777"/>
        <end position="800"/>
    </location>
</feature>
<protein>
    <recommendedName>
        <fullName evidence="4">PAX-interacting protein 1</fullName>
    </recommendedName>
    <alternativeName>
        <fullName evidence="5">PAX transactivation activation domain-interacting protein</fullName>
    </alternativeName>
</protein>
<feature type="compositionally biased region" description="Acidic residues" evidence="6">
    <location>
        <begin position="569"/>
        <end position="579"/>
    </location>
</feature>
<dbReference type="Proteomes" id="UP001148838">
    <property type="component" value="Unassembled WGS sequence"/>
</dbReference>
<feature type="domain" description="BRCT" evidence="7">
    <location>
        <begin position="2815"/>
        <end position="2873"/>
    </location>
</feature>
<feature type="compositionally biased region" description="Basic and acidic residues" evidence="6">
    <location>
        <begin position="1775"/>
        <end position="1788"/>
    </location>
</feature>
<feature type="compositionally biased region" description="Polar residues" evidence="6">
    <location>
        <begin position="979"/>
        <end position="991"/>
    </location>
</feature>
<feature type="compositionally biased region" description="Basic and acidic residues" evidence="6">
    <location>
        <begin position="431"/>
        <end position="452"/>
    </location>
</feature>
<feature type="region of interest" description="Disordered" evidence="6">
    <location>
        <begin position="1289"/>
        <end position="1380"/>
    </location>
</feature>
<dbReference type="InterPro" id="IPR001357">
    <property type="entry name" value="BRCT_dom"/>
</dbReference>
<feature type="region of interest" description="Disordered" evidence="6">
    <location>
        <begin position="253"/>
        <end position="460"/>
    </location>
</feature>
<keyword evidence="2" id="KW-0227">DNA damage</keyword>
<dbReference type="PANTHER" id="PTHR23196">
    <property type="entry name" value="PAX TRANSCRIPTION ACTIVATION DOMAIN INTERACTING PROTEIN"/>
    <property type="match status" value="1"/>
</dbReference>
<feature type="region of interest" description="Disordered" evidence="6">
    <location>
        <begin position="1519"/>
        <end position="1549"/>
    </location>
</feature>
<feature type="compositionally biased region" description="Polar residues" evidence="6">
    <location>
        <begin position="581"/>
        <end position="606"/>
    </location>
</feature>
<dbReference type="InterPro" id="IPR036420">
    <property type="entry name" value="BRCT_dom_sf"/>
</dbReference>
<dbReference type="Pfam" id="PF16770">
    <property type="entry name" value="RTT107_BRCT_5"/>
    <property type="match status" value="1"/>
</dbReference>
<feature type="compositionally biased region" description="Polar residues" evidence="6">
    <location>
        <begin position="410"/>
        <end position="430"/>
    </location>
</feature>
<dbReference type="CDD" id="cd17744">
    <property type="entry name" value="BRCT_MDC1_rpt1"/>
    <property type="match status" value="1"/>
</dbReference>
<evidence type="ECO:0000259" key="7">
    <source>
        <dbReference type="PROSITE" id="PS50172"/>
    </source>
</evidence>
<comment type="subcellular location">
    <subcellularLocation>
        <location evidence="1">Nucleus</location>
    </subcellularLocation>
</comment>
<dbReference type="SUPFAM" id="SSF52113">
    <property type="entry name" value="BRCT domain"/>
    <property type="match status" value="1"/>
</dbReference>
<feature type="region of interest" description="Disordered" evidence="6">
    <location>
        <begin position="2519"/>
        <end position="2641"/>
    </location>
</feature>
<feature type="compositionally biased region" description="Basic and acidic residues" evidence="6">
    <location>
        <begin position="1960"/>
        <end position="1973"/>
    </location>
</feature>
<keyword evidence="9" id="KW-1185">Reference proteome</keyword>
<feature type="compositionally biased region" description="Basic and acidic residues" evidence="6">
    <location>
        <begin position="2200"/>
        <end position="2211"/>
    </location>
</feature>
<organism evidence="8 9">
    <name type="scientific">Periplaneta americana</name>
    <name type="common">American cockroach</name>
    <name type="synonym">Blatta americana</name>
    <dbReference type="NCBI Taxonomy" id="6978"/>
    <lineage>
        <taxon>Eukaryota</taxon>
        <taxon>Metazoa</taxon>
        <taxon>Ecdysozoa</taxon>
        <taxon>Arthropoda</taxon>
        <taxon>Hexapoda</taxon>
        <taxon>Insecta</taxon>
        <taxon>Pterygota</taxon>
        <taxon>Neoptera</taxon>
        <taxon>Polyneoptera</taxon>
        <taxon>Dictyoptera</taxon>
        <taxon>Blattodea</taxon>
        <taxon>Blattoidea</taxon>
        <taxon>Blattidae</taxon>
        <taxon>Blattinae</taxon>
        <taxon>Periplaneta</taxon>
    </lineage>
</organism>
<feature type="region of interest" description="Disordered" evidence="6">
    <location>
        <begin position="1682"/>
        <end position="1701"/>
    </location>
</feature>
<feature type="region of interest" description="Disordered" evidence="6">
    <location>
        <begin position="169"/>
        <end position="234"/>
    </location>
</feature>
<feature type="compositionally biased region" description="Low complexity" evidence="6">
    <location>
        <begin position="2278"/>
        <end position="2289"/>
    </location>
</feature>
<evidence type="ECO:0000313" key="8">
    <source>
        <dbReference type="EMBL" id="KAJ4445539.1"/>
    </source>
</evidence>
<dbReference type="PANTHER" id="PTHR23196:SF1">
    <property type="entry name" value="PAX-INTERACTING PROTEIN 1"/>
    <property type="match status" value="1"/>
</dbReference>
<feature type="region of interest" description="Disordered" evidence="6">
    <location>
        <begin position="894"/>
        <end position="944"/>
    </location>
</feature>
<evidence type="ECO:0000256" key="1">
    <source>
        <dbReference type="ARBA" id="ARBA00004123"/>
    </source>
</evidence>
<feature type="compositionally biased region" description="Basic and acidic residues" evidence="6">
    <location>
        <begin position="2587"/>
        <end position="2614"/>
    </location>
</feature>
<dbReference type="InterPro" id="IPR051579">
    <property type="entry name" value="DDR_Transcriptional_Reg"/>
</dbReference>
<evidence type="ECO:0000313" key="9">
    <source>
        <dbReference type="Proteomes" id="UP001148838"/>
    </source>
</evidence>
<evidence type="ECO:0000256" key="6">
    <source>
        <dbReference type="SAM" id="MobiDB-lite"/>
    </source>
</evidence>
<feature type="compositionally biased region" description="Basic and acidic residues" evidence="6">
    <location>
        <begin position="2399"/>
        <end position="2422"/>
    </location>
</feature>
<gene>
    <name evidence="8" type="ORF">ANN_12219</name>
</gene>
<feature type="compositionally biased region" description="Polar residues" evidence="6">
    <location>
        <begin position="2478"/>
        <end position="2490"/>
    </location>
</feature>
<feature type="compositionally biased region" description="Acidic residues" evidence="6">
    <location>
        <begin position="2002"/>
        <end position="2011"/>
    </location>
</feature>
<feature type="compositionally biased region" description="Polar residues" evidence="6">
    <location>
        <begin position="1888"/>
        <end position="1919"/>
    </location>
</feature>
<feature type="compositionally biased region" description="Basic and acidic residues" evidence="6">
    <location>
        <begin position="1922"/>
        <end position="1936"/>
    </location>
</feature>
<dbReference type="Gene3D" id="2.60.200.20">
    <property type="match status" value="1"/>
</dbReference>
<feature type="compositionally biased region" description="Basic and acidic residues" evidence="6">
    <location>
        <begin position="1682"/>
        <end position="1693"/>
    </location>
</feature>
<feature type="compositionally biased region" description="Basic and acidic residues" evidence="6">
    <location>
        <begin position="1658"/>
        <end position="1669"/>
    </location>
</feature>
<feature type="region of interest" description="Disordered" evidence="6">
    <location>
        <begin position="1466"/>
        <end position="1487"/>
    </location>
</feature>
<keyword evidence="3" id="KW-0539">Nucleus</keyword>
<feature type="compositionally biased region" description="Basic and acidic residues" evidence="6">
    <location>
        <begin position="1076"/>
        <end position="1091"/>
    </location>
</feature>
<feature type="compositionally biased region" description="Polar residues" evidence="6">
    <location>
        <begin position="2329"/>
        <end position="2339"/>
    </location>
</feature>
<feature type="compositionally biased region" description="Acidic residues" evidence="6">
    <location>
        <begin position="273"/>
        <end position="286"/>
    </location>
</feature>
<feature type="compositionally biased region" description="Polar residues" evidence="6">
    <location>
        <begin position="906"/>
        <end position="920"/>
    </location>
</feature>
<feature type="compositionally biased region" description="Basic and acidic residues" evidence="6">
    <location>
        <begin position="1981"/>
        <end position="2001"/>
    </location>
</feature>
<dbReference type="CDD" id="cd18432">
    <property type="entry name" value="BRCT_PAXIP1_rpt6_like"/>
    <property type="match status" value="1"/>
</dbReference>
<feature type="compositionally biased region" description="Polar residues" evidence="6">
    <location>
        <begin position="2615"/>
        <end position="2630"/>
    </location>
</feature>
<feature type="compositionally biased region" description="Basic and acidic residues" evidence="6">
    <location>
        <begin position="992"/>
        <end position="1003"/>
    </location>
</feature>
<feature type="compositionally biased region" description="Polar residues" evidence="6">
    <location>
        <begin position="2551"/>
        <end position="2569"/>
    </location>
</feature>
<accession>A0ABQ8TG33</accession>
<feature type="compositionally biased region" description="Basic and acidic residues" evidence="6">
    <location>
        <begin position="1326"/>
        <end position="1335"/>
    </location>
</feature>
<feature type="compositionally biased region" description="Polar residues" evidence="6">
    <location>
        <begin position="2133"/>
        <end position="2156"/>
    </location>
</feature>
<feature type="compositionally biased region" description="Basic and acidic residues" evidence="6">
    <location>
        <begin position="335"/>
        <end position="344"/>
    </location>
</feature>
<dbReference type="EMBL" id="JAJSOF020000009">
    <property type="protein sequence ID" value="KAJ4445539.1"/>
    <property type="molecule type" value="Genomic_DNA"/>
</dbReference>
<feature type="compositionally biased region" description="Polar residues" evidence="6">
    <location>
        <begin position="697"/>
        <end position="733"/>
    </location>
</feature>
<dbReference type="Gene3D" id="3.40.50.10190">
    <property type="entry name" value="BRCT domain"/>
    <property type="match status" value="2"/>
</dbReference>
<feature type="compositionally biased region" description="Basic and acidic residues" evidence="6">
    <location>
        <begin position="2161"/>
        <end position="2187"/>
    </location>
</feature>
<feature type="compositionally biased region" description="Polar residues" evidence="6">
    <location>
        <begin position="2353"/>
        <end position="2369"/>
    </location>
</feature>
<evidence type="ECO:0000256" key="5">
    <source>
        <dbReference type="ARBA" id="ARBA00030146"/>
    </source>
</evidence>
<feature type="compositionally biased region" description="Basic and acidic residues" evidence="6">
    <location>
        <begin position="492"/>
        <end position="504"/>
    </location>
</feature>
<feature type="compositionally biased region" description="Basic and acidic residues" evidence="6">
    <location>
        <begin position="1019"/>
        <end position="1035"/>
    </location>
</feature>
<feature type="compositionally biased region" description="Basic and acidic residues" evidence="6">
    <location>
        <begin position="921"/>
        <end position="933"/>
    </location>
</feature>
<feature type="compositionally biased region" description="Polar residues" evidence="6">
    <location>
        <begin position="523"/>
        <end position="533"/>
    </location>
</feature>
<feature type="region of interest" description="Disordered" evidence="6">
    <location>
        <begin position="485"/>
        <end position="851"/>
    </location>
</feature>
<feature type="compositionally biased region" description="Basic and acidic residues" evidence="6">
    <location>
        <begin position="613"/>
        <end position="631"/>
    </location>
</feature>
<comment type="caution">
    <text evidence="8">The sequence shown here is derived from an EMBL/GenBank/DDBJ whole genome shotgun (WGS) entry which is preliminary data.</text>
</comment>
<dbReference type="Pfam" id="PF16589">
    <property type="entry name" value="BRCT_2"/>
    <property type="match status" value="1"/>
</dbReference>
<sequence>MKLGLSLVEDLRENDLWGGWDIDARSPHLWSNSASSRETRWPGFDSRSGQALSKEHAVIEVLDADSHLIYDVGSRNKTRLGKVCRYMQDCKFLLLLLYHHICSYLQMTLQPKVRYQLFDGAKLYLADVSAVYHRVSDSLGDDSGSETGSESMLTMSTSVVEDTVIVPETPAPTHIKPKSVMTVAESPSSGSDADGSFSIAKPKGSNVMDTKTRTEKEKDTTSESKVKQDDEDNSIFEAETQCDIDISCVDNSSEKKMETAVKPSTSKAAAEAAEQEEDLFEADTQYEEPLFKSPAINDSKKREKEAEDDIHELDTQCDLGDLPNEKTGVGLGSEVKADKEHIDEDNIYDAPTQRFPEQSTVDKTDAVSNCSEQTEEYVYDDGSLSSHEDLDVKKSGEEKTNSLGRDTVTEKNAVSTEDNIVGDITSSGDKSSLDPEEKLKCEKNANKSDSKVAHNSSFNEDMFDRSMLEGDDDFFTFDATQISKSKQVFSKETPEKLNSEDNKKPISTNSEKSKQIEDVPESCTKSSTPVSTDQRSENKTTKVESNNKTPVSTTPTNVSDKTERMLTDSGDETDPEDIFSAETQCMNLKNDNSCSTKSPVTSSNFKTPLLPHNTEDSSRIKSSGNRDTKEEADVDDDIFEAPTQLLGTPDKKNVDCAKLIEPSKKDNSQQISNRSPVVVPRQSLTSTSCKYDEISEAATQIVKNSTSNKNVKISSKSLESDSGNKQSSTSNANTEKHSTELNTSLECDIFDAPTQIIPLKDEKTSESSPNNAPFTKGKAEEKQKESLSDKTSKDDNDIYDSRNQLAKVSTKTDKECSKPLETSPKEENDHTDIYDAATQLSDVPAETDKKCVKPVESITKKDKGDDNGDNDDMFDAPTQIAEISAKTSKECIKPLKSSSEEDNSVTHKNTVVKNSSNANNNEKRLSIDSDIVKDQNNISGPKSIEVSKKESTYKNTELFSVEHEDIYDMPTQKIDENVSKSSPNENCGKTSSKNETEVEHPEQKMNISIVKSCTVGNGDVDRKKKTDVQETEKLKGNKNISGKDSNNKMEGKLVADSGGETDAEDIFSATTQKVNPSDDKQINEPQAKKLTESTGNNKIDDNETFKEIKCKNIDTVSEIRGDGVQESERKTILNTSSMFRKDITEPEIISKRTTTVASVSLLPGVKTEQTAPSKSIESTNTGDKNLETAIDKKCDILISESQIKIPTEENNITRTEDVSLKNSSLLSIKKNNESLSEISSEGTTVDPKTEEDKSLKKLTISAFSTEKECDEKSEHAEVDKSTTSITNVNVGKLRLPESNTTPVTSKEDDGQSDIVEASKISKSGVHKIENSRETGDVGTEENIAEKLSAVESVKVTSGETEVKESDKAENETVHSGEIDDKTLSVIKLKKSTQKIDADNLGMTDLKTTEITKVDSKVNDVEETGMTEPKKMENLMAGTKKGNVELVIDSKKVDKALVSAEEISCEKDGLNKSDKSGAEKSELVESKTSDVTKFVGTETKKTDTTALCYPMADVAKSRLLDSKKTDNSTTTVKKSDVEKPMVTSDNSPASTKREVVIGKKLTELEKAVNVAVCQEARDGSSELVKSKIASKTSVIEKAGSEESGVADSIKRESVTSAAKTSIAEAHGIQESDLLKSCKGASKSTDKEKATGKQLNTTATEKESEVKDVKEATTATVELEASKKLSAHSEGKELETGVAESNLSSSSLIGIKQDVAEKCKIKTGETATKSDNIALIAGKETRENSALISSTVGKDMQHKTLESTKVSDAAVSDQEASETKRSVKLDDKTGEVSSMELRRNVNGKECNTQISEVVKSVTADDSGDETDPENLFETTTHEIKVEVSKNESSTVKKSSIPRTAEITAQHTPQIDENIRSASSENTCAIGKRTLSPSPTLLDTSFINTKSNKELTQSAKSETSLPPENLDKISKLSHEENNDKNAILLPSSKSNSESKVADTSNISKDHKHEESKDHSIESTFVHKQPLEVESVKKKDKVDDGRGSGDIDDDDDDNNLNDTMNLIMPSSQDLREAVKESEALKTPYKSLPSEEEETESTLTPEKESLQENLEDSSITNTAIGTSRRRKLAEESENDGKSNNTVRASKQRKLVGEISVANSGSKSVQSGQNETIAKESTSKGGRSKVSPTQKKRSVQNVSFDNTENEIDVKVISESPKKERSSRRRSEQNESKKWNIQSQESSGSRRRQDGESAREVRAAASRSSKREKRSTKKNENAENIPVAISRPSRQRKMTWKVRESLETDSSQGYSSPEEKSKNRTRGRSNNNSPNEINENVELISRSVKSRNSSPTKSPSKKTQKQGIADSPKPEKEIKSTTIVSGSKNLTPHKATRQNKEYTPVSSATDTSESSQPQRTTRQKGAEVVSRGQKRRNEESITEVVPKRSRRDEQVLSVEKLRSSTDKDKDSTRGSRSAVSIEKRLKDVTSEPAPRSSGRKGRQNSDLGLVESSINTSTTENRRKGSATKEATNSVQNSINRNVKKKTEILNSNSSCLNELNNSVVLSASNRSQRGVKRTKANAEDGIEASPAKHAKFEQRQSHPNSPRVDSTVKDSSAQVTGRGRTRGKTAAFQTTEIKTDSTKSDQKVRTRTSKTEDRNNETETPKVTISEKINTTPQRPRSSRGKGTPQNSVQQCCACKYALKFANLKKVCIICELKKMECQLGKYEHFRHILLFEFNRQWGQLEAFVENAIEKENDSVVSVQKRLAAAIEENDWKTASSAAAHSNARLHSAVQQLLGWENVSSGVTTPRRSTPRKLASAADASTYQVLFTGFSDTKQEAIVKQLGTLFVYSSFTLALFYFLLLGGRVVDLPESCTVLVTDKVRRTYKFLCIMGRGKPIVSPEWLVHCRRSECFVDPWQFLIKDKESESKFKFHIQESLQSAAQTPLLSGYSVYVTPKVKPPPAEMKGPFQIPLQSQESSRLPPWSVGQHAGFQIRRSRRVCITFVTFSLFSVTGIIESCGGVSMPSGTIKSWPVKSFIISCIEDKASWSKLKKSGKPIVGPEVLLLGVLQQKLDLKSNTLA</sequence>
<feature type="compositionally biased region" description="Polar residues" evidence="6">
    <location>
        <begin position="2111"/>
        <end position="2126"/>
    </location>
</feature>
<feature type="region of interest" description="Disordered" evidence="6">
    <location>
        <begin position="1757"/>
        <end position="1792"/>
    </location>
</feature>
<feature type="region of interest" description="Disordered" evidence="6">
    <location>
        <begin position="1840"/>
        <end position="2491"/>
    </location>
</feature>
<dbReference type="PROSITE" id="PS50172">
    <property type="entry name" value="BRCT"/>
    <property type="match status" value="1"/>
</dbReference>
<feature type="compositionally biased region" description="Polar residues" evidence="6">
    <location>
        <begin position="1844"/>
        <end position="1880"/>
    </location>
</feature>
<feature type="region of interest" description="Disordered" evidence="6">
    <location>
        <begin position="971"/>
        <end position="1100"/>
    </location>
</feature>
<feature type="compositionally biased region" description="Basic and acidic residues" evidence="6">
    <location>
        <begin position="210"/>
        <end position="228"/>
    </location>
</feature>
<evidence type="ECO:0000256" key="2">
    <source>
        <dbReference type="ARBA" id="ARBA00022763"/>
    </source>
</evidence>
<evidence type="ECO:0000256" key="3">
    <source>
        <dbReference type="ARBA" id="ARBA00023242"/>
    </source>
</evidence>
<feature type="compositionally biased region" description="Basic and acidic residues" evidence="6">
    <location>
        <begin position="2025"/>
        <end position="2035"/>
    </location>
</feature>